<dbReference type="GO" id="GO:0007030">
    <property type="term" value="P:Golgi organization"/>
    <property type="evidence" value="ECO:0007669"/>
    <property type="project" value="TreeGrafter"/>
</dbReference>
<dbReference type="GO" id="GO:0006886">
    <property type="term" value="P:intracellular protein transport"/>
    <property type="evidence" value="ECO:0007669"/>
    <property type="project" value="InterPro"/>
</dbReference>
<dbReference type="OrthoDB" id="296793at2759"/>
<dbReference type="GO" id="GO:0005801">
    <property type="term" value="C:cis-Golgi network"/>
    <property type="evidence" value="ECO:0007669"/>
    <property type="project" value="InterPro"/>
</dbReference>
<reference evidence="13 14" key="1">
    <citation type="submission" date="2016-07" db="EMBL/GenBank/DDBJ databases">
        <title>Pervasive Adenine N6-methylation of Active Genes in Fungi.</title>
        <authorList>
            <consortium name="DOE Joint Genome Institute"/>
            <person name="Mondo S.J."/>
            <person name="Dannebaum R.O."/>
            <person name="Kuo R.C."/>
            <person name="Labutti K."/>
            <person name="Haridas S."/>
            <person name="Kuo A."/>
            <person name="Salamov A."/>
            <person name="Ahrendt S.R."/>
            <person name="Lipzen A."/>
            <person name="Sullivan W."/>
            <person name="Andreopoulos W.B."/>
            <person name="Clum A."/>
            <person name="Lindquist E."/>
            <person name="Daum C."/>
            <person name="Ramamoorthy G.K."/>
            <person name="Gryganskyi A."/>
            <person name="Culley D."/>
            <person name="Magnuson J.K."/>
            <person name="James T.Y."/>
            <person name="O'Malley M.A."/>
            <person name="Stajich J.E."/>
            <person name="Spatafora J.W."/>
            <person name="Visel A."/>
            <person name="Grigoriev I.V."/>
        </authorList>
    </citation>
    <scope>NUCLEOTIDE SEQUENCE [LARGE SCALE GENOMIC DNA]</scope>
    <source>
        <strain evidence="13 14">62-1032</strain>
    </source>
</reference>
<dbReference type="GO" id="GO:0017119">
    <property type="term" value="C:Golgi transport complex"/>
    <property type="evidence" value="ECO:0007669"/>
    <property type="project" value="TreeGrafter"/>
</dbReference>
<feature type="compositionally biased region" description="Polar residues" evidence="10">
    <location>
        <begin position="49"/>
        <end position="61"/>
    </location>
</feature>
<comment type="similarity">
    <text evidence="2">Belongs to the COG3 family.</text>
</comment>
<evidence type="ECO:0000256" key="6">
    <source>
        <dbReference type="ARBA" id="ARBA00023034"/>
    </source>
</evidence>
<feature type="coiled-coil region" evidence="9">
    <location>
        <begin position="150"/>
        <end position="184"/>
    </location>
</feature>
<evidence type="ECO:0000256" key="10">
    <source>
        <dbReference type="SAM" id="MobiDB-lite"/>
    </source>
</evidence>
<dbReference type="GO" id="GO:0006891">
    <property type="term" value="P:intra-Golgi vesicle-mediated transport"/>
    <property type="evidence" value="ECO:0007669"/>
    <property type="project" value="TreeGrafter"/>
</dbReference>
<keyword evidence="6" id="KW-0333">Golgi apparatus</keyword>
<dbReference type="Pfam" id="PF20671">
    <property type="entry name" value="COG3_C"/>
    <property type="match status" value="1"/>
</dbReference>
<dbReference type="InterPro" id="IPR007265">
    <property type="entry name" value="COG_su3"/>
</dbReference>
<feature type="domain" description="Conserved oligomeric Golgi complex subunit 3 C-terminal" evidence="12">
    <location>
        <begin position="304"/>
        <end position="654"/>
    </location>
</feature>
<keyword evidence="5" id="KW-0653">Protein transport</keyword>
<evidence type="ECO:0000256" key="9">
    <source>
        <dbReference type="SAM" id="Coils"/>
    </source>
</evidence>
<keyword evidence="4" id="KW-0813">Transport</keyword>
<dbReference type="PANTHER" id="PTHR13302:SF8">
    <property type="entry name" value="CONSERVED OLIGOMERIC GOLGI COMPLEX SUBUNIT 3"/>
    <property type="match status" value="1"/>
</dbReference>
<gene>
    <name evidence="13" type="ORF">BCR35DRAFT_305163</name>
</gene>
<evidence type="ECO:0000259" key="12">
    <source>
        <dbReference type="Pfam" id="PF20671"/>
    </source>
</evidence>
<dbReference type="GO" id="GO:0000139">
    <property type="term" value="C:Golgi membrane"/>
    <property type="evidence" value="ECO:0007669"/>
    <property type="project" value="UniProtKB-SubCell"/>
</dbReference>
<keyword evidence="14" id="KW-1185">Reference proteome</keyword>
<feature type="domain" description="Conserved oligomeric Golgi complex subunit 3 N-terminal" evidence="11">
    <location>
        <begin position="139"/>
        <end position="282"/>
    </location>
</feature>
<dbReference type="PANTHER" id="PTHR13302">
    <property type="entry name" value="CONSERVED OLIGOMERIC GOLGI COMPLEX COMPONENT 3"/>
    <property type="match status" value="1"/>
</dbReference>
<comment type="caution">
    <text evidence="13">The sequence shown here is derived from an EMBL/GenBank/DDBJ whole genome shotgun (WGS) entry which is preliminary data.</text>
</comment>
<dbReference type="InterPro" id="IPR048320">
    <property type="entry name" value="COG3_N"/>
</dbReference>
<dbReference type="AlphaFoldDB" id="A0A1Y2F4Z6"/>
<feature type="region of interest" description="Disordered" evidence="10">
    <location>
        <begin position="36"/>
        <end position="98"/>
    </location>
</feature>
<proteinExistence type="inferred from homology"/>
<organism evidence="13 14">
    <name type="scientific">Leucosporidium creatinivorum</name>
    <dbReference type="NCBI Taxonomy" id="106004"/>
    <lineage>
        <taxon>Eukaryota</taxon>
        <taxon>Fungi</taxon>
        <taxon>Dikarya</taxon>
        <taxon>Basidiomycota</taxon>
        <taxon>Pucciniomycotina</taxon>
        <taxon>Microbotryomycetes</taxon>
        <taxon>Leucosporidiales</taxon>
        <taxon>Leucosporidium</taxon>
    </lineage>
</organism>
<evidence type="ECO:0000256" key="8">
    <source>
        <dbReference type="ARBA" id="ARBA00031339"/>
    </source>
</evidence>
<dbReference type="Pfam" id="PF04136">
    <property type="entry name" value="COG3_N"/>
    <property type="match status" value="1"/>
</dbReference>
<evidence type="ECO:0000256" key="7">
    <source>
        <dbReference type="ARBA" id="ARBA00023136"/>
    </source>
</evidence>
<keyword evidence="7" id="KW-0472">Membrane</keyword>
<dbReference type="EMBL" id="MCGR01000030">
    <property type="protein sequence ID" value="ORY78005.1"/>
    <property type="molecule type" value="Genomic_DNA"/>
</dbReference>
<keyword evidence="9" id="KW-0175">Coiled coil</keyword>
<evidence type="ECO:0000313" key="14">
    <source>
        <dbReference type="Proteomes" id="UP000193467"/>
    </source>
</evidence>
<comment type="subcellular location">
    <subcellularLocation>
        <location evidence="1">Golgi apparatus membrane</location>
        <topology evidence="1">Peripheral membrane protein</topology>
    </subcellularLocation>
</comment>
<sequence length="830" mass="92870">MSSNRPTTSRVSLEDWDSLAPISAAEAASVSRISTAAAEKRLPPRLTAKNAQPSSRPSTPSAVLRKGSHVNLHLLGSPTGSPRPLSAASSTRQDPRTALAAPDTLDITEPIETTQQFHDWFTRVEQSMEREQEEIYRQHLGELEEYIDSCEMVLEQLDDARGLLSEMEANYRFVEDNSRALQLACETMLDEQKHLIEVTEAIGARLEYFRELETATRMLNLPGEELVLQEDFLNMLDRLDVCLDYLKANRDFKDAEIYLIRFQQCLTRSMTLIKMYFVSTVRKLTAEVAEKMAGKELSETALNALLYAKFSSTAESLRILIFELEKRGRMEPTEYAALLQECYTVWFASRGSLLAAPLAEEVRRMDPGSSDLIKLARAGCNHLRSISMSEWALFKELFSTGEAEAYQFLESLCDYLYDSLRPRILHEPKLESLCELCTVLSAMMALDSESIADEDDDFGDDGPSDAVVSAGAAGAEPMKASLGRLRFSVLLQTIQQDTQTRLVFRAQAVIQSEVLHFVPGAEDLKYPEKLDAHKDEGLTLWTEDERLRETEVGGFRMPREEVQVTWYPTLKRTVWVLSKLNTYVNNAIFEDFAGEAVTLCRQSLSTAAVQIAARSPEAKTDGQLFLIRHLLLLKEMIRSVDLVQIERAADFSSVTDALVNLLRNSSVIFNPNALFELASKGIPNFAETMTDAKTDLDSALKRACEDLISDSSSRIAAPIRSFLDRCTAFLSSPGGKDLPGQTWATPEAVIQLHDEFQKTLLDQAKEVVEKLRVYLNDEKTIGVLLPPLLDEIVDAYSTFYNLTRSEYGFATSSSLLTPAVVKENLEEAGK</sequence>
<protein>
    <recommendedName>
        <fullName evidence="3">Conserved oligomeric Golgi complex subunit 3</fullName>
    </recommendedName>
    <alternativeName>
        <fullName evidence="8">Component of oligomeric Golgi complex 3</fullName>
    </alternativeName>
</protein>
<name>A0A1Y2F4Z6_9BASI</name>
<evidence type="ECO:0000313" key="13">
    <source>
        <dbReference type="EMBL" id="ORY78005.1"/>
    </source>
</evidence>
<evidence type="ECO:0000259" key="11">
    <source>
        <dbReference type="Pfam" id="PF04136"/>
    </source>
</evidence>
<accession>A0A1Y2F4Z6</accession>
<evidence type="ECO:0000256" key="1">
    <source>
        <dbReference type="ARBA" id="ARBA00004395"/>
    </source>
</evidence>
<dbReference type="InParanoid" id="A0A1Y2F4Z6"/>
<evidence type="ECO:0000256" key="5">
    <source>
        <dbReference type="ARBA" id="ARBA00022927"/>
    </source>
</evidence>
<evidence type="ECO:0000256" key="3">
    <source>
        <dbReference type="ARBA" id="ARBA00020976"/>
    </source>
</evidence>
<evidence type="ECO:0000256" key="4">
    <source>
        <dbReference type="ARBA" id="ARBA00022448"/>
    </source>
</evidence>
<dbReference type="InterPro" id="IPR048685">
    <property type="entry name" value="COG3_C"/>
</dbReference>
<dbReference type="STRING" id="106004.A0A1Y2F4Z6"/>
<dbReference type="FunCoup" id="A0A1Y2F4Z6">
    <property type="interactions" value="592"/>
</dbReference>
<evidence type="ECO:0000256" key="2">
    <source>
        <dbReference type="ARBA" id="ARBA00009936"/>
    </source>
</evidence>
<dbReference type="Proteomes" id="UP000193467">
    <property type="component" value="Unassembled WGS sequence"/>
</dbReference>